<dbReference type="Proteomes" id="UP000499080">
    <property type="component" value="Unassembled WGS sequence"/>
</dbReference>
<comment type="caution">
    <text evidence="1">The sequence shown here is derived from an EMBL/GenBank/DDBJ whole genome shotgun (WGS) entry which is preliminary data.</text>
</comment>
<organism evidence="1 2">
    <name type="scientific">Araneus ventricosus</name>
    <name type="common">Orbweaver spider</name>
    <name type="synonym">Epeira ventricosa</name>
    <dbReference type="NCBI Taxonomy" id="182803"/>
    <lineage>
        <taxon>Eukaryota</taxon>
        <taxon>Metazoa</taxon>
        <taxon>Ecdysozoa</taxon>
        <taxon>Arthropoda</taxon>
        <taxon>Chelicerata</taxon>
        <taxon>Arachnida</taxon>
        <taxon>Araneae</taxon>
        <taxon>Araneomorphae</taxon>
        <taxon>Entelegynae</taxon>
        <taxon>Araneoidea</taxon>
        <taxon>Araneidae</taxon>
        <taxon>Araneus</taxon>
    </lineage>
</organism>
<keyword evidence="2" id="KW-1185">Reference proteome</keyword>
<gene>
    <name evidence="1" type="ORF">AVEN_177675_1</name>
</gene>
<protein>
    <submittedName>
        <fullName evidence="1">Uncharacterized protein</fullName>
    </submittedName>
</protein>
<proteinExistence type="predicted"/>
<dbReference type="AlphaFoldDB" id="A0A4Y2WU54"/>
<reference evidence="1 2" key="1">
    <citation type="journal article" date="2019" name="Sci. Rep.">
        <title>Orb-weaving spider Araneus ventricosus genome elucidates the spidroin gene catalogue.</title>
        <authorList>
            <person name="Kono N."/>
            <person name="Nakamura H."/>
            <person name="Ohtoshi R."/>
            <person name="Moran D.A.P."/>
            <person name="Shinohara A."/>
            <person name="Yoshida Y."/>
            <person name="Fujiwara M."/>
            <person name="Mori M."/>
            <person name="Tomita M."/>
            <person name="Arakawa K."/>
        </authorList>
    </citation>
    <scope>NUCLEOTIDE SEQUENCE [LARGE SCALE GENOMIC DNA]</scope>
</reference>
<dbReference type="EMBL" id="BGPR01064449">
    <property type="protein sequence ID" value="GBO39417.1"/>
    <property type="molecule type" value="Genomic_DNA"/>
</dbReference>
<accession>A0A4Y2WU54</accession>
<sequence length="168" mass="18719">MRRQTCGWRHAFAACCLETRITPNAVPALQAFYGIGRWCRYRGVTLHLVLARRMADACERQTFARRDDGSCCYAAGSYRRCHAAYDRSGYAVLRHTVRAAVSDATPVTTACHVPSFCGRKPAYCRRQTGLPPRDGLSVACRMHAILNPTVVLLRGIYHNACRLPSAKT</sequence>
<evidence type="ECO:0000313" key="2">
    <source>
        <dbReference type="Proteomes" id="UP000499080"/>
    </source>
</evidence>
<name>A0A4Y2WU54_ARAVE</name>
<feature type="non-terminal residue" evidence="1">
    <location>
        <position position="168"/>
    </location>
</feature>
<evidence type="ECO:0000313" key="1">
    <source>
        <dbReference type="EMBL" id="GBO39417.1"/>
    </source>
</evidence>